<evidence type="ECO:0000259" key="2">
    <source>
        <dbReference type="PROSITE" id="PS50033"/>
    </source>
</evidence>
<proteinExistence type="predicted"/>
<dbReference type="GO" id="GO:0005737">
    <property type="term" value="C:cytoplasm"/>
    <property type="evidence" value="ECO:0007669"/>
    <property type="project" value="TreeGrafter"/>
</dbReference>
<dbReference type="InterPro" id="IPR001012">
    <property type="entry name" value="UBX_dom"/>
</dbReference>
<dbReference type="OrthoDB" id="49605at2759"/>
<organism evidence="5">
    <name type="scientific">Soboliphyme baturini</name>
    <dbReference type="NCBI Taxonomy" id="241478"/>
    <lineage>
        <taxon>Eukaryota</taxon>
        <taxon>Metazoa</taxon>
        <taxon>Ecdysozoa</taxon>
        <taxon>Nematoda</taxon>
        <taxon>Enoplea</taxon>
        <taxon>Dorylaimia</taxon>
        <taxon>Dioctophymatida</taxon>
        <taxon>Dioctophymatoidea</taxon>
        <taxon>Soboliphymatidae</taxon>
        <taxon>Soboliphyme</taxon>
    </lineage>
</organism>
<feature type="compositionally biased region" description="Low complexity" evidence="1">
    <location>
        <begin position="29"/>
        <end position="44"/>
    </location>
</feature>
<dbReference type="PROSITE" id="PS50033">
    <property type="entry name" value="UBX"/>
    <property type="match status" value="1"/>
</dbReference>
<dbReference type="Pfam" id="PF00789">
    <property type="entry name" value="UBX"/>
    <property type="match status" value="1"/>
</dbReference>
<dbReference type="EMBL" id="UZAM01008557">
    <property type="protein sequence ID" value="VDP05441.1"/>
    <property type="molecule type" value="Genomic_DNA"/>
</dbReference>
<keyword evidence="4" id="KW-1185">Reference proteome</keyword>
<protein>
    <submittedName>
        <fullName evidence="5">UBX domain-containing protein</fullName>
    </submittedName>
</protein>
<dbReference type="InterPro" id="IPR036339">
    <property type="entry name" value="PUB-like_dom_sf"/>
</dbReference>
<feature type="domain" description="UBX" evidence="2">
    <location>
        <begin position="343"/>
        <end position="413"/>
    </location>
</feature>
<dbReference type="Pfam" id="PF09409">
    <property type="entry name" value="PUB"/>
    <property type="match status" value="1"/>
</dbReference>
<feature type="region of interest" description="Disordered" evidence="1">
    <location>
        <begin position="18"/>
        <end position="93"/>
    </location>
</feature>
<dbReference type="SUPFAM" id="SSF54236">
    <property type="entry name" value="Ubiquitin-like"/>
    <property type="match status" value="1"/>
</dbReference>
<sequence length="446" mass="50839">MDQIKNFFRKKKTELKFKTAGPGYRLGDSSQSGPTSSSSTAYLSQEPTRSPADLTEAQRRAAEAAMSRLAATGSHRPGSSMSRSQRAVKDEAKRQVDLERIVKQSEIDPTKQKSETRIIAETPLLGVSGILFTCELLDPSLALPKQEMIHVVEEYLQNCFHEDPLVTSTVMIYSLNTKERRDAGVSVLLKYLENIIDHPEDETYCRIRMSNKVFQNKIADLKGGVEFLKAVGFAEKNENEETFLVFDWDNAKQIDLASAKQCLLEGKPVPLKLYRNPKILRASCRPLAEIQLPAEFFGKTPEELRKEQSERAEMSENLLTLRTKEMRERDEIKKLASYKYALIRVRFPDEYSLQGTFSASEKLSEVYEFVRKYVTLDWAPFTLKDSSVRAPLEGKQESTLLELRLCPAALLYFQWDVDVIQNLNSVDQKIPNHALKDEFLNDAVYE</sequence>
<evidence type="ECO:0000256" key="1">
    <source>
        <dbReference type="SAM" id="MobiDB-lite"/>
    </source>
</evidence>
<dbReference type="Gene3D" id="3.10.20.90">
    <property type="entry name" value="Phosphatidylinositol 3-kinase Catalytic Subunit, Chain A, domain 1"/>
    <property type="match status" value="1"/>
</dbReference>
<dbReference type="SMART" id="SM00580">
    <property type="entry name" value="PUG"/>
    <property type="match status" value="1"/>
</dbReference>
<evidence type="ECO:0000313" key="5">
    <source>
        <dbReference type="WBParaSite" id="SBAD_0000500201-mRNA-1"/>
    </source>
</evidence>
<reference evidence="3 4" key="2">
    <citation type="submission" date="2018-11" db="EMBL/GenBank/DDBJ databases">
        <authorList>
            <consortium name="Pathogen Informatics"/>
        </authorList>
    </citation>
    <scope>NUCLEOTIDE SEQUENCE [LARGE SCALE GENOMIC DNA]</scope>
</reference>
<dbReference type="WBParaSite" id="SBAD_0000500201-mRNA-1">
    <property type="protein sequence ID" value="SBAD_0000500201-mRNA-1"/>
    <property type="gene ID" value="SBAD_0000500201"/>
</dbReference>
<dbReference type="CDD" id="cd16119">
    <property type="entry name" value="UBX_UBXN6"/>
    <property type="match status" value="1"/>
</dbReference>
<dbReference type="Proteomes" id="UP000270296">
    <property type="component" value="Unassembled WGS sequence"/>
</dbReference>
<name>A0A183IMF8_9BILA</name>
<evidence type="ECO:0000313" key="4">
    <source>
        <dbReference type="Proteomes" id="UP000270296"/>
    </source>
</evidence>
<dbReference type="SMART" id="SM00166">
    <property type="entry name" value="UBX"/>
    <property type="match status" value="1"/>
</dbReference>
<dbReference type="InterPro" id="IPR018997">
    <property type="entry name" value="PUB_domain"/>
</dbReference>
<gene>
    <name evidence="3" type="ORF">SBAD_LOCUS4804</name>
</gene>
<dbReference type="Gene3D" id="1.20.58.2190">
    <property type="match status" value="1"/>
</dbReference>
<dbReference type="AlphaFoldDB" id="A0A183IMF8"/>
<dbReference type="InterPro" id="IPR029071">
    <property type="entry name" value="Ubiquitin-like_domsf"/>
</dbReference>
<evidence type="ECO:0000313" key="3">
    <source>
        <dbReference type="EMBL" id="VDP05441.1"/>
    </source>
</evidence>
<dbReference type="SUPFAM" id="SSF143503">
    <property type="entry name" value="PUG domain-like"/>
    <property type="match status" value="1"/>
</dbReference>
<dbReference type="PANTHER" id="PTHR23153:SF38">
    <property type="entry name" value="UBX DOMAIN-CONTAINING PROTEIN 6"/>
    <property type="match status" value="1"/>
</dbReference>
<reference evidence="5" key="1">
    <citation type="submission" date="2016-06" db="UniProtKB">
        <authorList>
            <consortium name="WormBaseParasite"/>
        </authorList>
    </citation>
    <scope>IDENTIFICATION</scope>
</reference>
<dbReference type="PANTHER" id="PTHR23153">
    <property type="entry name" value="UBX-RELATED"/>
    <property type="match status" value="1"/>
</dbReference>
<accession>A0A183IMF8</accession>